<evidence type="ECO:0000313" key="1">
    <source>
        <dbReference type="EMBL" id="GAI31695.1"/>
    </source>
</evidence>
<feature type="non-terminal residue" evidence="1">
    <location>
        <position position="1"/>
    </location>
</feature>
<proteinExistence type="predicted"/>
<gene>
    <name evidence="1" type="ORF">S06H3_28902</name>
</gene>
<dbReference type="AlphaFoldDB" id="X1NY23"/>
<accession>X1NY23</accession>
<dbReference type="EMBL" id="BARV01016904">
    <property type="protein sequence ID" value="GAI31695.1"/>
    <property type="molecule type" value="Genomic_DNA"/>
</dbReference>
<name>X1NY23_9ZZZZ</name>
<comment type="caution">
    <text evidence="1">The sequence shown here is derived from an EMBL/GenBank/DDBJ whole genome shotgun (WGS) entry which is preliminary data.</text>
</comment>
<sequence length="66" mass="7222">SQPYELTSDQVTVSSLRFTNLSYQDTPGTIRIEMTIDHINPGARIEYQASIDLRSTISLVPGGAVP</sequence>
<organism evidence="1">
    <name type="scientific">marine sediment metagenome</name>
    <dbReference type="NCBI Taxonomy" id="412755"/>
    <lineage>
        <taxon>unclassified sequences</taxon>
        <taxon>metagenomes</taxon>
        <taxon>ecological metagenomes</taxon>
    </lineage>
</organism>
<reference evidence="1" key="1">
    <citation type="journal article" date="2014" name="Front. Microbiol.">
        <title>High frequency of phylogenetically diverse reductive dehalogenase-homologous genes in deep subseafloor sedimentary metagenomes.</title>
        <authorList>
            <person name="Kawai M."/>
            <person name="Futagami T."/>
            <person name="Toyoda A."/>
            <person name="Takaki Y."/>
            <person name="Nishi S."/>
            <person name="Hori S."/>
            <person name="Arai W."/>
            <person name="Tsubouchi T."/>
            <person name="Morono Y."/>
            <person name="Uchiyama I."/>
            <person name="Ito T."/>
            <person name="Fujiyama A."/>
            <person name="Inagaki F."/>
            <person name="Takami H."/>
        </authorList>
    </citation>
    <scope>NUCLEOTIDE SEQUENCE</scope>
    <source>
        <strain evidence="1">Expedition CK06-06</strain>
    </source>
</reference>
<protein>
    <submittedName>
        <fullName evidence="1">Uncharacterized protein</fullName>
    </submittedName>
</protein>